<accession>A0AAN8AT27</accession>
<organism evidence="1 2">
    <name type="scientific">Eleginops maclovinus</name>
    <name type="common">Patagonian blennie</name>
    <name type="synonym">Eleginus maclovinus</name>
    <dbReference type="NCBI Taxonomy" id="56733"/>
    <lineage>
        <taxon>Eukaryota</taxon>
        <taxon>Metazoa</taxon>
        <taxon>Chordata</taxon>
        <taxon>Craniata</taxon>
        <taxon>Vertebrata</taxon>
        <taxon>Euteleostomi</taxon>
        <taxon>Actinopterygii</taxon>
        <taxon>Neopterygii</taxon>
        <taxon>Teleostei</taxon>
        <taxon>Neoteleostei</taxon>
        <taxon>Acanthomorphata</taxon>
        <taxon>Eupercaria</taxon>
        <taxon>Perciformes</taxon>
        <taxon>Notothenioidei</taxon>
        <taxon>Eleginopidae</taxon>
        <taxon>Eleginops</taxon>
    </lineage>
</organism>
<keyword evidence="2" id="KW-1185">Reference proteome</keyword>
<protein>
    <submittedName>
        <fullName evidence="1">Uncharacterized protein</fullName>
    </submittedName>
</protein>
<dbReference type="EMBL" id="JAUZQC010000005">
    <property type="protein sequence ID" value="KAK5871228.1"/>
    <property type="molecule type" value="Genomic_DNA"/>
</dbReference>
<reference evidence="1 2" key="2">
    <citation type="journal article" date="2023" name="Mol. Biol. Evol.">
        <title>Genomics of Secondarily Temperate Adaptation in the Only Non-Antarctic Icefish.</title>
        <authorList>
            <person name="Rivera-Colon A.G."/>
            <person name="Rayamajhi N."/>
            <person name="Minhas B.F."/>
            <person name="Madrigal G."/>
            <person name="Bilyk K.T."/>
            <person name="Yoon V."/>
            <person name="Hune M."/>
            <person name="Gregory S."/>
            <person name="Cheng C.H.C."/>
            <person name="Catchen J.M."/>
        </authorList>
    </citation>
    <scope>NUCLEOTIDE SEQUENCE [LARGE SCALE GENOMIC DNA]</scope>
    <source>
        <strain evidence="1">JMC-PN-2008</strain>
    </source>
</reference>
<proteinExistence type="predicted"/>
<dbReference type="Proteomes" id="UP001346869">
    <property type="component" value="Unassembled WGS sequence"/>
</dbReference>
<sequence length="70" mass="7655">MDWRFVGARLGPVLLLSSHSPGEPVSRGQLGGTVSCLKSSQFTGPFKVNTPTRGPKDYKNYKHWAVQAPI</sequence>
<evidence type="ECO:0000313" key="1">
    <source>
        <dbReference type="EMBL" id="KAK5871228.1"/>
    </source>
</evidence>
<name>A0AAN8AT27_ELEMC</name>
<dbReference type="AlphaFoldDB" id="A0AAN8AT27"/>
<evidence type="ECO:0000313" key="2">
    <source>
        <dbReference type="Proteomes" id="UP001346869"/>
    </source>
</evidence>
<reference evidence="1 2" key="1">
    <citation type="journal article" date="2023" name="Genes (Basel)">
        <title>Chromosome-Level Genome Assembly and Circadian Gene Repertoire of the Patagonia Blennie Eleginops maclovinus-The Closest Ancestral Proxy of Antarctic Cryonotothenioids.</title>
        <authorList>
            <person name="Cheng C.C."/>
            <person name="Rivera-Colon A.G."/>
            <person name="Minhas B.F."/>
            <person name="Wilson L."/>
            <person name="Rayamajhi N."/>
            <person name="Vargas-Chacoff L."/>
            <person name="Catchen J.M."/>
        </authorList>
    </citation>
    <scope>NUCLEOTIDE SEQUENCE [LARGE SCALE GENOMIC DNA]</scope>
    <source>
        <strain evidence="1">JMC-PN-2008</strain>
    </source>
</reference>
<comment type="caution">
    <text evidence="1">The sequence shown here is derived from an EMBL/GenBank/DDBJ whole genome shotgun (WGS) entry which is preliminary data.</text>
</comment>
<gene>
    <name evidence="1" type="ORF">PBY51_004120</name>
</gene>